<dbReference type="Proteomes" id="UP000198915">
    <property type="component" value="Unassembled WGS sequence"/>
</dbReference>
<evidence type="ECO:0000313" key="2">
    <source>
        <dbReference type="EMBL" id="SFK48147.1"/>
    </source>
</evidence>
<name>A0A1I3ZW67_9BACL</name>
<proteinExistence type="predicted"/>
<feature type="region of interest" description="Disordered" evidence="1">
    <location>
        <begin position="36"/>
        <end position="63"/>
    </location>
</feature>
<dbReference type="EMBL" id="FORT01000014">
    <property type="protein sequence ID" value="SFK48147.1"/>
    <property type="molecule type" value="Genomic_DNA"/>
</dbReference>
<evidence type="ECO:0000256" key="1">
    <source>
        <dbReference type="SAM" id="MobiDB-lite"/>
    </source>
</evidence>
<evidence type="ECO:0000313" key="3">
    <source>
        <dbReference type="Proteomes" id="UP000198915"/>
    </source>
</evidence>
<protein>
    <submittedName>
        <fullName evidence="2">Uncharacterized protein</fullName>
    </submittedName>
</protein>
<reference evidence="2" key="1">
    <citation type="submission" date="2016-10" db="EMBL/GenBank/DDBJ databases">
        <authorList>
            <person name="de Groot N.N."/>
        </authorList>
    </citation>
    <scope>NUCLEOTIDE SEQUENCE [LARGE SCALE GENOMIC DNA]</scope>
    <source>
        <strain evidence="2">OK042</strain>
    </source>
</reference>
<accession>A0A1I3ZW67</accession>
<feature type="compositionally biased region" description="Basic and acidic residues" evidence="1">
    <location>
        <begin position="42"/>
        <end position="62"/>
    </location>
</feature>
<sequence>MFTQYGCVLALFLFCLRGGKAMAKIRDMLKFKKKKKNDPISFEEHLERAKERQRKQPPDKPAEVLSIEQLRRLMGDTGSRQF</sequence>
<dbReference type="STRING" id="1884381.SAMN05518846_11422"/>
<gene>
    <name evidence="2" type="ORF">SAMN05518846_11422</name>
</gene>
<dbReference type="AlphaFoldDB" id="A0A1I3ZW67"/>
<organism evidence="2 3">
    <name type="scientific">Brevibacillus centrosporus</name>
    <dbReference type="NCBI Taxonomy" id="54910"/>
    <lineage>
        <taxon>Bacteria</taxon>
        <taxon>Bacillati</taxon>
        <taxon>Bacillota</taxon>
        <taxon>Bacilli</taxon>
        <taxon>Bacillales</taxon>
        <taxon>Paenibacillaceae</taxon>
        <taxon>Brevibacillus</taxon>
    </lineage>
</organism>
<keyword evidence="3" id="KW-1185">Reference proteome</keyword>